<organism evidence="2 3">
    <name type="scientific">Vibrio alginolyticus</name>
    <dbReference type="NCBI Taxonomy" id="663"/>
    <lineage>
        <taxon>Bacteria</taxon>
        <taxon>Pseudomonadati</taxon>
        <taxon>Pseudomonadota</taxon>
        <taxon>Gammaproteobacteria</taxon>
        <taxon>Vibrionales</taxon>
        <taxon>Vibrionaceae</taxon>
        <taxon>Vibrio</taxon>
    </lineage>
</organism>
<keyword evidence="1" id="KW-1133">Transmembrane helix</keyword>
<protein>
    <submittedName>
        <fullName evidence="2">Uncharacterized protein</fullName>
    </submittedName>
</protein>
<evidence type="ECO:0000256" key="1">
    <source>
        <dbReference type="SAM" id="Phobius"/>
    </source>
</evidence>
<feature type="transmembrane region" description="Helical" evidence="1">
    <location>
        <begin position="44"/>
        <end position="68"/>
    </location>
</feature>
<dbReference type="EMBL" id="VTYF01000015">
    <property type="protein sequence ID" value="NOI11223.1"/>
    <property type="molecule type" value="Genomic_DNA"/>
</dbReference>
<comment type="caution">
    <text evidence="2">The sequence shown here is derived from an EMBL/GenBank/DDBJ whole genome shotgun (WGS) entry which is preliminary data.</text>
</comment>
<keyword evidence="1" id="KW-0472">Membrane</keyword>
<dbReference type="Proteomes" id="UP000532247">
    <property type="component" value="Unassembled WGS sequence"/>
</dbReference>
<reference evidence="2 3" key="1">
    <citation type="submission" date="2019-09" db="EMBL/GenBank/DDBJ databases">
        <title>Draft genome sequencing and comparative genomics of hatchery-associated Vibrios.</title>
        <authorList>
            <person name="Kehlet-Delgado H."/>
            <person name="Mueller R.S."/>
        </authorList>
    </citation>
    <scope>NUCLEOTIDE SEQUENCE [LARGE SCALE GENOMIC DNA]</scope>
    <source>
        <strain evidence="2 3">081416A</strain>
    </source>
</reference>
<sequence>MREKRKLSSVATGISILIYSNSVLALEKVKLRGNELEVKDNDIVSMIIEIAIVFVAIVAGFFCIQALFETLQTLWAKWGEVRKGQAQLNDLFWPLTMGVGLVIVTFAITYYLVTNFDTFI</sequence>
<dbReference type="RefSeq" id="WP_029792778.1">
    <property type="nucleotide sequence ID" value="NZ_JAFLNX010000017.1"/>
</dbReference>
<accession>A0A7Y4B5U7</accession>
<keyword evidence="1" id="KW-0812">Transmembrane</keyword>
<proteinExistence type="predicted"/>
<feature type="transmembrane region" description="Helical" evidence="1">
    <location>
        <begin position="91"/>
        <end position="113"/>
    </location>
</feature>
<evidence type="ECO:0000313" key="2">
    <source>
        <dbReference type="EMBL" id="NOI11223.1"/>
    </source>
</evidence>
<evidence type="ECO:0000313" key="3">
    <source>
        <dbReference type="Proteomes" id="UP000532247"/>
    </source>
</evidence>
<gene>
    <name evidence="2" type="ORF">F0254_20520</name>
</gene>
<dbReference type="AlphaFoldDB" id="A0A7Y4B5U7"/>
<name>A0A7Y4B5U7_VIBAL</name>